<keyword evidence="13" id="KW-1185">Reference proteome</keyword>
<feature type="binding site" evidence="9">
    <location>
        <position position="265"/>
    </location>
    <ligand>
        <name>NADP(+)</name>
        <dbReference type="ChEBI" id="CHEBI:58349"/>
    </ligand>
</feature>
<feature type="binding site" evidence="9">
    <location>
        <position position="272"/>
    </location>
    <ligand>
        <name>shikimate</name>
        <dbReference type="ChEBI" id="CHEBI:36208"/>
    </ligand>
</feature>
<comment type="similarity">
    <text evidence="9">Belongs to the shikimate dehydrogenase family.</text>
</comment>
<evidence type="ECO:0000259" key="11">
    <source>
        <dbReference type="Pfam" id="PF18317"/>
    </source>
</evidence>
<dbReference type="GO" id="GO:0004764">
    <property type="term" value="F:shikimate 3-dehydrogenase (NADP+) activity"/>
    <property type="evidence" value="ECO:0007669"/>
    <property type="project" value="UniProtKB-UniRule"/>
</dbReference>
<dbReference type="KEGG" id="bip:Bint_0677"/>
<dbReference type="InterPro" id="IPR046346">
    <property type="entry name" value="Aminoacid_DH-like_N_sf"/>
</dbReference>
<comment type="function">
    <text evidence="9">Involved in the biosynthesis of the chorismate, which leads to the biosynthesis of aromatic amino acids. Catalyzes the reversible NADPH linked reduction of 3-dehydroshikimate (DHSA) to yield shikimate (SA).</text>
</comment>
<dbReference type="HOGENOM" id="CLU_044063_4_1_12"/>
<dbReference type="InterPro" id="IPR036291">
    <property type="entry name" value="NAD(P)-bd_dom_sf"/>
</dbReference>
<dbReference type="PANTHER" id="PTHR21089">
    <property type="entry name" value="SHIKIMATE DEHYDROGENASE"/>
    <property type="match status" value="1"/>
</dbReference>
<accession>G0EKB8</accession>
<feature type="binding site" evidence="9">
    <location>
        <position position="96"/>
    </location>
    <ligand>
        <name>NADP(+)</name>
        <dbReference type="ChEBI" id="CHEBI:58349"/>
    </ligand>
</feature>
<dbReference type="SUPFAM" id="SSF51735">
    <property type="entry name" value="NAD(P)-binding Rossmann-fold domains"/>
    <property type="match status" value="1"/>
</dbReference>
<feature type="domain" description="SDH C-terminal" evidence="11">
    <location>
        <begin position="265"/>
        <end position="292"/>
    </location>
</feature>
<dbReference type="AlphaFoldDB" id="G0EKB8"/>
<dbReference type="HAMAP" id="MF_00222">
    <property type="entry name" value="Shikimate_DH_AroE"/>
    <property type="match status" value="1"/>
</dbReference>
<dbReference type="Gene3D" id="3.40.50.720">
    <property type="entry name" value="NAD(P)-binding Rossmann-like Domain"/>
    <property type="match status" value="1"/>
</dbReference>
<dbReference type="InterPro" id="IPR022893">
    <property type="entry name" value="Shikimate_DH_fam"/>
</dbReference>
<evidence type="ECO:0000259" key="10">
    <source>
        <dbReference type="Pfam" id="PF08501"/>
    </source>
</evidence>
<sequence length="296" mass="33216">MYNNTYKNNKATNMQINAETILTGLFASPSKHSISPIMHNEAFNKLNLNYIYLAFEVDKSNLKEAVNSIKTLNMRGGNLSMPNKKEVIKYLDKISEAAELSQSVNTIVNDNGILTGYSTDGEGFIKSLEEEQVFIKDKNITILGTGGASIAIISQAALYGVKEIYVFKRDTNWNEQKKIIDNIASKTNCNITLYSLENKDILKSKIDNSYILINATSVGMKEDVSIIEDTSFFRNDLVVSDCIYHPAKTKLLKIAEKEGCKIINGMGMLLYQGALAFELWTNKKMPVEYVKNIIFK</sequence>
<organism evidence="12 13">
    <name type="scientific">Brachyspira intermedia (strain ATCC 51140 / PWS/A)</name>
    <name type="common">Serpulina intermedia</name>
    <dbReference type="NCBI Taxonomy" id="1045858"/>
    <lineage>
        <taxon>Bacteria</taxon>
        <taxon>Pseudomonadati</taxon>
        <taxon>Spirochaetota</taxon>
        <taxon>Spirochaetia</taxon>
        <taxon>Brachyspirales</taxon>
        <taxon>Brachyspiraceae</taxon>
        <taxon>Brachyspira</taxon>
    </lineage>
</organism>
<feature type="binding site" evidence="9">
    <location>
        <position position="244"/>
    </location>
    <ligand>
        <name>shikimate</name>
        <dbReference type="ChEBI" id="CHEBI:36208"/>
    </ligand>
</feature>
<dbReference type="PANTHER" id="PTHR21089:SF1">
    <property type="entry name" value="BIFUNCTIONAL 3-DEHYDROQUINATE DEHYDRATASE_SHIKIMATE DEHYDROGENASE, CHLOROPLASTIC"/>
    <property type="match status" value="1"/>
</dbReference>
<name>G0EKB8_BRAIP</name>
<dbReference type="PATRIC" id="fig|1045858.4.peg.678"/>
<dbReference type="NCBIfam" id="TIGR00507">
    <property type="entry name" value="aroE"/>
    <property type="match status" value="1"/>
</dbReference>
<dbReference type="InterPro" id="IPR041121">
    <property type="entry name" value="SDH_C"/>
</dbReference>
<dbReference type="InterPro" id="IPR011342">
    <property type="entry name" value="Shikimate_DH"/>
</dbReference>
<evidence type="ECO:0000256" key="3">
    <source>
        <dbReference type="ARBA" id="ARBA00022605"/>
    </source>
</evidence>
<comment type="caution">
    <text evidence="9">Lacks conserved residue(s) required for the propagation of feature annotation.</text>
</comment>
<dbReference type="UniPathway" id="UPA00053">
    <property type="reaction ID" value="UER00087"/>
</dbReference>
<dbReference type="GO" id="GO:0008652">
    <property type="term" value="P:amino acid biosynthetic process"/>
    <property type="evidence" value="ECO:0007669"/>
    <property type="project" value="UniProtKB-KW"/>
</dbReference>
<dbReference type="CDD" id="cd01065">
    <property type="entry name" value="NAD_bind_Shikimate_DH"/>
    <property type="match status" value="1"/>
</dbReference>
<dbReference type="Pfam" id="PF18317">
    <property type="entry name" value="SDH_C"/>
    <property type="match status" value="1"/>
</dbReference>
<reference evidence="12 13" key="1">
    <citation type="journal article" date="2011" name="BMC Genomics">
        <title>Complete genome sequence of Brachyspira intermedia reveals unique genomic features in Brachyspira species and phage-mediated horizontal gene transfer.</title>
        <authorList>
            <person name="Hafstrom T."/>
            <person name="Jansson D.S."/>
            <person name="Segerman B."/>
        </authorList>
    </citation>
    <scope>NUCLEOTIDE SEQUENCE [LARGE SCALE GENOMIC DNA]</scope>
    <source>
        <strain evidence="13">ATCC 51140 / PWS/A</strain>
    </source>
</reference>
<evidence type="ECO:0000256" key="1">
    <source>
        <dbReference type="ARBA" id="ARBA00004871"/>
    </source>
</evidence>
<dbReference type="eggNOG" id="COG0169">
    <property type="taxonomic scope" value="Bacteria"/>
</dbReference>
<dbReference type="SUPFAM" id="SSF53223">
    <property type="entry name" value="Aminoacid dehydrogenase-like, N-terminal domain"/>
    <property type="match status" value="1"/>
</dbReference>
<comment type="pathway">
    <text evidence="1 9">Metabolic intermediate biosynthesis; chorismate biosynthesis; chorismate from D-erythrose 4-phosphate and phosphoenolpyruvate: step 4/7.</text>
</comment>
<dbReference type="Pfam" id="PF08501">
    <property type="entry name" value="Shikimate_dh_N"/>
    <property type="match status" value="1"/>
</dbReference>
<keyword evidence="5 9" id="KW-0560">Oxidoreductase</keyword>
<evidence type="ECO:0000256" key="9">
    <source>
        <dbReference type="HAMAP-Rule" id="MF_00222"/>
    </source>
</evidence>
<feature type="active site" description="Proton acceptor" evidence="9">
    <location>
        <position position="84"/>
    </location>
</feature>
<dbReference type="GO" id="GO:0009423">
    <property type="term" value="P:chorismate biosynthetic process"/>
    <property type="evidence" value="ECO:0007669"/>
    <property type="project" value="UniProtKB-UniRule"/>
</dbReference>
<evidence type="ECO:0000313" key="12">
    <source>
        <dbReference type="EMBL" id="AEM21306.1"/>
    </source>
</evidence>
<keyword evidence="4 9" id="KW-0521">NADP</keyword>
<proteinExistence type="inferred from homology"/>
<keyword evidence="3 9" id="KW-0028">Amino-acid biosynthesis</keyword>
<protein>
    <recommendedName>
        <fullName evidence="2 9">Shikimate dehydrogenase (NADP(+))</fullName>
        <shortName evidence="9">SDH</shortName>
        <ecNumber evidence="2 9">1.1.1.25</ecNumber>
    </recommendedName>
</protein>
<dbReference type="Gene3D" id="3.40.50.10860">
    <property type="entry name" value="Leucine Dehydrogenase, chain A, domain 1"/>
    <property type="match status" value="1"/>
</dbReference>
<dbReference type="Proteomes" id="UP000008522">
    <property type="component" value="Chromosome"/>
</dbReference>
<comment type="catalytic activity">
    <reaction evidence="7 9">
        <text>shikimate + NADP(+) = 3-dehydroshikimate + NADPH + H(+)</text>
        <dbReference type="Rhea" id="RHEA:17737"/>
        <dbReference type="ChEBI" id="CHEBI:15378"/>
        <dbReference type="ChEBI" id="CHEBI:16630"/>
        <dbReference type="ChEBI" id="CHEBI:36208"/>
        <dbReference type="ChEBI" id="CHEBI:57783"/>
        <dbReference type="ChEBI" id="CHEBI:58349"/>
        <dbReference type="EC" id="1.1.1.25"/>
    </reaction>
</comment>
<gene>
    <name evidence="9 12" type="primary">aroE</name>
    <name evidence="12" type="ordered locus">Bint_0677</name>
</gene>
<dbReference type="EMBL" id="CP002874">
    <property type="protein sequence ID" value="AEM21306.1"/>
    <property type="molecule type" value="Genomic_DNA"/>
</dbReference>
<dbReference type="GO" id="GO:0019632">
    <property type="term" value="P:shikimate metabolic process"/>
    <property type="evidence" value="ECO:0007669"/>
    <property type="project" value="InterPro"/>
</dbReference>
<evidence type="ECO:0000256" key="6">
    <source>
        <dbReference type="ARBA" id="ARBA00023141"/>
    </source>
</evidence>
<feature type="binding site" evidence="9">
    <location>
        <position position="105"/>
    </location>
    <ligand>
        <name>shikimate</name>
        <dbReference type="ChEBI" id="CHEBI:36208"/>
    </ligand>
</feature>
<feature type="binding site" evidence="9">
    <location>
        <position position="242"/>
    </location>
    <ligand>
        <name>NADP(+)</name>
        <dbReference type="ChEBI" id="CHEBI:58349"/>
    </ligand>
</feature>
<feature type="binding site" evidence="9">
    <location>
        <position position="80"/>
    </location>
    <ligand>
        <name>shikimate</name>
        <dbReference type="ChEBI" id="CHEBI:36208"/>
    </ligand>
</feature>
<evidence type="ECO:0000256" key="4">
    <source>
        <dbReference type="ARBA" id="ARBA00022857"/>
    </source>
</evidence>
<dbReference type="InterPro" id="IPR013708">
    <property type="entry name" value="Shikimate_DH-bd_N"/>
</dbReference>
<evidence type="ECO:0000256" key="2">
    <source>
        <dbReference type="ARBA" id="ARBA00012962"/>
    </source>
</evidence>
<keyword evidence="6 9" id="KW-0057">Aromatic amino acid biosynthesis</keyword>
<dbReference type="GO" id="GO:0050661">
    <property type="term" value="F:NADP binding"/>
    <property type="evidence" value="ECO:0007669"/>
    <property type="project" value="InterPro"/>
</dbReference>
<comment type="pathway">
    <text evidence="8">Aromatic compound metabolism; 3,4-dihydroxybenzoate biosynthesis; 3-dehydroquinate from D-quinate (NAD(+) route).</text>
</comment>
<feature type="binding site" evidence="9">
    <location>
        <position position="120"/>
    </location>
    <ligand>
        <name>shikimate</name>
        <dbReference type="ChEBI" id="CHEBI:36208"/>
    </ligand>
</feature>
<evidence type="ECO:0000256" key="7">
    <source>
        <dbReference type="ARBA" id="ARBA00049442"/>
    </source>
</evidence>
<feature type="domain" description="Shikimate dehydrogenase substrate binding N-terminal" evidence="10">
    <location>
        <begin position="25"/>
        <end position="107"/>
    </location>
</feature>
<evidence type="ECO:0000313" key="13">
    <source>
        <dbReference type="Proteomes" id="UP000008522"/>
    </source>
</evidence>
<dbReference type="EC" id="1.1.1.25" evidence="2 9"/>
<comment type="subunit">
    <text evidence="9">Homodimer.</text>
</comment>
<evidence type="ECO:0000256" key="5">
    <source>
        <dbReference type="ARBA" id="ARBA00023002"/>
    </source>
</evidence>
<dbReference type="FunFam" id="3.40.50.720:FF:000086">
    <property type="entry name" value="Quinate/shikimate dehydrogenase"/>
    <property type="match status" value="1"/>
</dbReference>
<dbReference type="GO" id="GO:0009073">
    <property type="term" value="P:aromatic amino acid family biosynthetic process"/>
    <property type="evidence" value="ECO:0007669"/>
    <property type="project" value="UniProtKB-KW"/>
</dbReference>
<feature type="binding site" evidence="9">
    <location>
        <begin position="33"/>
        <end position="35"/>
    </location>
    <ligand>
        <name>shikimate</name>
        <dbReference type="ChEBI" id="CHEBI:36208"/>
    </ligand>
</feature>
<evidence type="ECO:0000256" key="8">
    <source>
        <dbReference type="ARBA" id="ARBA00060613"/>
    </source>
</evidence>